<dbReference type="GeneID" id="81401169"/>
<accession>A0A9W9H9N4</accession>
<dbReference type="AlphaFoldDB" id="A0A9W9H9N4"/>
<protein>
    <submittedName>
        <fullName evidence="1">Uncharacterized protein</fullName>
    </submittedName>
</protein>
<sequence>PSLIPRLFLTPPAKLALEQPVYSRIDSPYFWAWHPPEDLTEDARFLLDKCKALTYEVLAHWSYDTVFKLALTTWHFDHWDIEKPPSSASKDLISFLSRPNNDIIEILQDRYRSMMGQGAALSDSFDFLLVLN</sequence>
<dbReference type="OrthoDB" id="4355239at2759"/>
<name>A0A9W9H9N4_9EURO</name>
<evidence type="ECO:0000313" key="1">
    <source>
        <dbReference type="EMBL" id="KAJ5142468.1"/>
    </source>
</evidence>
<evidence type="ECO:0000313" key="2">
    <source>
        <dbReference type="Proteomes" id="UP001149079"/>
    </source>
</evidence>
<dbReference type="RefSeq" id="XP_056524112.1">
    <property type="nucleotide sequence ID" value="XM_056661999.1"/>
</dbReference>
<gene>
    <name evidence="1" type="ORF">N7515_001255</name>
</gene>
<proteinExistence type="predicted"/>
<keyword evidence="2" id="KW-1185">Reference proteome</keyword>
<reference evidence="1" key="1">
    <citation type="submission" date="2022-11" db="EMBL/GenBank/DDBJ databases">
        <authorList>
            <person name="Petersen C."/>
        </authorList>
    </citation>
    <scope>NUCLEOTIDE SEQUENCE</scope>
    <source>
        <strain evidence="1">IBT 22155</strain>
    </source>
</reference>
<organism evidence="1 2">
    <name type="scientific">Penicillium bovifimosum</name>
    <dbReference type="NCBI Taxonomy" id="126998"/>
    <lineage>
        <taxon>Eukaryota</taxon>
        <taxon>Fungi</taxon>
        <taxon>Dikarya</taxon>
        <taxon>Ascomycota</taxon>
        <taxon>Pezizomycotina</taxon>
        <taxon>Eurotiomycetes</taxon>
        <taxon>Eurotiomycetidae</taxon>
        <taxon>Eurotiales</taxon>
        <taxon>Aspergillaceae</taxon>
        <taxon>Penicillium</taxon>
    </lineage>
</organism>
<dbReference type="Proteomes" id="UP001149079">
    <property type="component" value="Unassembled WGS sequence"/>
</dbReference>
<feature type="non-terminal residue" evidence="1">
    <location>
        <position position="1"/>
    </location>
</feature>
<dbReference type="EMBL" id="JAPQKL010000002">
    <property type="protein sequence ID" value="KAJ5142468.1"/>
    <property type="molecule type" value="Genomic_DNA"/>
</dbReference>
<comment type="caution">
    <text evidence="1">The sequence shown here is derived from an EMBL/GenBank/DDBJ whole genome shotgun (WGS) entry which is preliminary data.</text>
</comment>
<reference evidence="1" key="2">
    <citation type="journal article" date="2023" name="IMA Fungus">
        <title>Comparative genomic study of the Penicillium genus elucidates a diverse pangenome and 15 lateral gene transfer events.</title>
        <authorList>
            <person name="Petersen C."/>
            <person name="Sorensen T."/>
            <person name="Nielsen M.R."/>
            <person name="Sondergaard T.E."/>
            <person name="Sorensen J.L."/>
            <person name="Fitzpatrick D.A."/>
            <person name="Frisvad J.C."/>
            <person name="Nielsen K.L."/>
        </authorList>
    </citation>
    <scope>NUCLEOTIDE SEQUENCE</scope>
    <source>
        <strain evidence="1">IBT 22155</strain>
    </source>
</reference>